<dbReference type="AlphaFoldDB" id="A0A8H7XZG3"/>
<protein>
    <submittedName>
        <fullName evidence="1">Uncharacterized protein</fullName>
    </submittedName>
</protein>
<name>A0A8H7XZG3_PSICU</name>
<accession>A0A8H7XZG3</accession>
<dbReference type="Pfam" id="PF18759">
    <property type="entry name" value="Plavaka"/>
    <property type="match status" value="1"/>
</dbReference>
<sequence length="119" mass="13937">MADIFNEEYEKIKSEPCTGLHRHLEPFVVGIRIFSDSIHLTSFGDASIWPILMYIFNQSKYTRRKPKEFAAHHIAYIPKLTDTFQDWHQQQFGKAATSEMLTHMRRKVNTGVWGLLINL</sequence>
<proteinExistence type="predicted"/>
<reference evidence="1" key="1">
    <citation type="submission" date="2021-02" db="EMBL/GenBank/DDBJ databases">
        <title>Psilocybe cubensis genome.</title>
        <authorList>
            <person name="Mckernan K.J."/>
            <person name="Crawford S."/>
            <person name="Trippe A."/>
            <person name="Kane L.T."/>
            <person name="Mclaughlin S."/>
        </authorList>
    </citation>
    <scope>NUCLEOTIDE SEQUENCE [LARGE SCALE GENOMIC DNA]</scope>
    <source>
        <strain evidence="1">MGC-MH-2018</strain>
    </source>
</reference>
<organism evidence="1">
    <name type="scientific">Psilocybe cubensis</name>
    <name type="common">Psychedelic mushroom</name>
    <name type="synonym">Stropharia cubensis</name>
    <dbReference type="NCBI Taxonomy" id="181762"/>
    <lineage>
        <taxon>Eukaryota</taxon>
        <taxon>Fungi</taxon>
        <taxon>Dikarya</taxon>
        <taxon>Basidiomycota</taxon>
        <taxon>Agaricomycotina</taxon>
        <taxon>Agaricomycetes</taxon>
        <taxon>Agaricomycetidae</taxon>
        <taxon>Agaricales</taxon>
        <taxon>Agaricineae</taxon>
        <taxon>Strophariaceae</taxon>
        <taxon>Psilocybe</taxon>
    </lineage>
</organism>
<dbReference type="EMBL" id="JAFIQS010000006">
    <property type="protein sequence ID" value="KAG5168448.1"/>
    <property type="molecule type" value="Genomic_DNA"/>
</dbReference>
<evidence type="ECO:0000313" key="1">
    <source>
        <dbReference type="EMBL" id="KAG5168448.1"/>
    </source>
</evidence>
<comment type="caution">
    <text evidence="1">The sequence shown here is derived from an EMBL/GenBank/DDBJ whole genome shotgun (WGS) entry which is preliminary data.</text>
</comment>
<dbReference type="InterPro" id="IPR041078">
    <property type="entry name" value="Plavaka"/>
</dbReference>
<dbReference type="OrthoDB" id="3022617at2759"/>
<gene>
    <name evidence="1" type="ORF">JR316_007048</name>
</gene>